<evidence type="ECO:0000313" key="10">
    <source>
        <dbReference type="Proteomes" id="UP000051999"/>
    </source>
</evidence>
<evidence type="ECO:0000256" key="4">
    <source>
        <dbReference type="SAM" id="MobiDB-lite"/>
    </source>
</evidence>
<dbReference type="Pfam" id="PF14490">
    <property type="entry name" value="HHH_RecD2"/>
    <property type="match status" value="1"/>
</dbReference>
<dbReference type="Pfam" id="PF23139">
    <property type="entry name" value="OB_YrrC"/>
    <property type="match status" value="1"/>
</dbReference>
<evidence type="ECO:0000256" key="2">
    <source>
        <dbReference type="ARBA" id="ARBA00022840"/>
    </source>
</evidence>
<organism evidence="9 10">
    <name type="scientific">Furfurilactobacillus rossiae DSM 15814</name>
    <dbReference type="NCBI Taxonomy" id="1114972"/>
    <lineage>
        <taxon>Bacteria</taxon>
        <taxon>Bacillati</taxon>
        <taxon>Bacillota</taxon>
        <taxon>Bacilli</taxon>
        <taxon>Lactobacillales</taxon>
        <taxon>Lactobacillaceae</taxon>
        <taxon>Furfurilactobacillus</taxon>
    </lineage>
</organism>
<comment type="function">
    <text evidence="3">DNA-dependent ATPase and ATP-dependent 5'-3' DNA helicase. Has no activity on blunt DNA or DNA with 3'-overhangs, requires at least 10 bases of 5'-ssDNA for helicase activity.</text>
</comment>
<dbReference type="InterPro" id="IPR029493">
    <property type="entry name" value="RecD2-like_HHH"/>
</dbReference>
<dbReference type="GO" id="GO:0043139">
    <property type="term" value="F:5'-3' DNA helicase activity"/>
    <property type="evidence" value="ECO:0007669"/>
    <property type="project" value="UniProtKB-UniRule"/>
</dbReference>
<keyword evidence="1 3" id="KW-0547">Nucleotide-binding</keyword>
<dbReference type="Gene3D" id="2.30.30.940">
    <property type="match status" value="1"/>
</dbReference>
<dbReference type="GO" id="GO:0009338">
    <property type="term" value="C:exodeoxyribonuclease V complex"/>
    <property type="evidence" value="ECO:0007669"/>
    <property type="project" value="TreeGrafter"/>
</dbReference>
<dbReference type="PANTHER" id="PTHR43788">
    <property type="entry name" value="DNA2/NAM7 HELICASE FAMILY MEMBER"/>
    <property type="match status" value="1"/>
</dbReference>
<sequence length="878" mass="95882">MEVTNMAESMSLFDDNTSFQPNYVVGKVAAIFFSSSDSFYKVLLVHVDQTDLDWIEDEIVVTGSFGDVAEEGTYRFIGKVVDHPKYGKQFNASNYENETPTSKTGLVKYLSGDQFPGLGKKTAERIVETLGTGVIDKVVKNPDVLNPIGLKKSVADHLIEVLTENHGTEQIIIGLNGFGFGSQLASTIYEKYKQDTLHIIQENPYQLVEDINGVSFKRADQIAEQLGFDADAPGRLRAALLETISDICFASGNTFAELKPLIHDATALLESARNVQISPDMLANQLIAMAKDQLIVGNGQQVYLKSLYDTEWDSAEHLMRLQQQQERLLPKDVDLDHEVRLVEKQLGITYDDAQKDALVAAISSPVYLLTGGPGTGKTTIINGIVALFARIHELSLDVNEYEDGTFPILLAAPTGRAAKRMSEVTDLPASTIHRLLGLTGREDEATQSSDKDLEGGLLIVDEMSMVDAFLFRTLVQAVPNHMQVILVGDQDQLPSVGPGQVFADLLKSDCLPSTELTTIYRQDDSSSIIPLAHAIKHGELPADFTVNQTDRSFFAARPYQVVPLVNQVVARAKSRGFAKTDIQVLAPMYRGAAGINALNTALQDTLNPKTSARTKEVEAHNEHFRIGDKVLHLVNSPENNVFNGDMGEIVGIDLATDKTNEDKVDKLTIAFDQTEVTYGRAQFDRVTLAYCVSIHKAQGSQFKLVILPLVPQFRRMLQRNLLYTAVTRAQQWLILVGDAQSFAEAAANKSANRQTTLQARLRQVFKHEGDDTVEEQTAPSPTRDDTVTDSSAAATIDSEAPIANESVSDPAISELGQPSTKAKEAFSNVEKSSATTLDEESGTLGEPRLTTALILSGNIDPLIGMGKLTPQDFAPGKG</sequence>
<dbReference type="InterPro" id="IPR027417">
    <property type="entry name" value="P-loop_NTPase"/>
</dbReference>
<keyword evidence="3" id="KW-0238">DNA-binding</keyword>
<reference evidence="9 10" key="1">
    <citation type="journal article" date="2015" name="Genome Announc.">
        <title>Expanding the biotechnology potential of lactobacilli through comparative genomics of 213 strains and associated genera.</title>
        <authorList>
            <person name="Sun Z."/>
            <person name="Harris H.M."/>
            <person name="McCann A."/>
            <person name="Guo C."/>
            <person name="Argimon S."/>
            <person name="Zhang W."/>
            <person name="Yang X."/>
            <person name="Jeffery I.B."/>
            <person name="Cooney J.C."/>
            <person name="Kagawa T.F."/>
            <person name="Liu W."/>
            <person name="Song Y."/>
            <person name="Salvetti E."/>
            <person name="Wrobel A."/>
            <person name="Rasinkangas P."/>
            <person name="Parkhill J."/>
            <person name="Rea M.C."/>
            <person name="O'Sullivan O."/>
            <person name="Ritari J."/>
            <person name="Douillard F.P."/>
            <person name="Paul Ross R."/>
            <person name="Yang R."/>
            <person name="Briner A.E."/>
            <person name="Felis G.E."/>
            <person name="de Vos W.M."/>
            <person name="Barrangou R."/>
            <person name="Klaenhammer T.R."/>
            <person name="Caufield P.W."/>
            <person name="Cui Y."/>
            <person name="Zhang H."/>
            <person name="O'Toole P.W."/>
        </authorList>
    </citation>
    <scope>NUCLEOTIDE SEQUENCE [LARGE SCALE GENOMIC DNA]</scope>
    <source>
        <strain evidence="9 10">DSM 15814</strain>
    </source>
</reference>
<dbReference type="NCBIfam" id="TIGR01448">
    <property type="entry name" value="recD_rel"/>
    <property type="match status" value="1"/>
</dbReference>
<dbReference type="GO" id="GO:0005524">
    <property type="term" value="F:ATP binding"/>
    <property type="evidence" value="ECO:0007669"/>
    <property type="project" value="UniProtKB-UniRule"/>
</dbReference>
<feature type="domain" description="UvrD-like helicase C-terminal" evidence="5">
    <location>
        <begin position="688"/>
        <end position="736"/>
    </location>
</feature>
<gene>
    <name evidence="3" type="primary">recD2</name>
    <name evidence="9" type="ORF">FD35_GL002258</name>
</gene>
<dbReference type="Proteomes" id="UP000051999">
    <property type="component" value="Unassembled WGS sequence"/>
</dbReference>
<protein>
    <recommendedName>
        <fullName evidence="3">ATP-dependent RecD2 DNA helicase</fullName>
        <ecNumber evidence="3">5.6.2.3</ecNumber>
    </recommendedName>
    <alternativeName>
        <fullName evidence="3">DNA 5'-3' helicase subunit RecD2</fullName>
    </alternativeName>
</protein>
<dbReference type="AlphaFoldDB" id="A0A0R1RHB5"/>
<feature type="domain" description="ATP-dependent RecD2 DNA helicase OB-fold" evidence="8">
    <location>
        <begin position="23"/>
        <end position="100"/>
    </location>
</feature>
<evidence type="ECO:0000259" key="8">
    <source>
        <dbReference type="Pfam" id="PF23139"/>
    </source>
</evidence>
<dbReference type="eggNOG" id="COG0507">
    <property type="taxonomic scope" value="Bacteria"/>
</dbReference>
<feature type="domain" description="ATP-dependent RecD2 DNA helicase-like helix-hairpin-helix" evidence="6">
    <location>
        <begin position="164"/>
        <end position="255"/>
    </location>
</feature>
<keyword evidence="3" id="KW-0378">Hydrolase</keyword>
<dbReference type="Pfam" id="PF13538">
    <property type="entry name" value="UvrD_C_2"/>
    <property type="match status" value="1"/>
</dbReference>
<evidence type="ECO:0000259" key="7">
    <source>
        <dbReference type="Pfam" id="PF18335"/>
    </source>
</evidence>
<comment type="catalytic activity">
    <reaction evidence="3">
        <text>ATP + H2O = ADP + phosphate + H(+)</text>
        <dbReference type="Rhea" id="RHEA:13065"/>
        <dbReference type="ChEBI" id="CHEBI:15377"/>
        <dbReference type="ChEBI" id="CHEBI:15378"/>
        <dbReference type="ChEBI" id="CHEBI:30616"/>
        <dbReference type="ChEBI" id="CHEBI:43474"/>
        <dbReference type="ChEBI" id="CHEBI:456216"/>
        <dbReference type="EC" id="5.6.2.3"/>
    </reaction>
</comment>
<dbReference type="EMBL" id="AZFF01000005">
    <property type="protein sequence ID" value="KRL56215.1"/>
    <property type="molecule type" value="Genomic_DNA"/>
</dbReference>
<comment type="similarity">
    <text evidence="3">Belongs to the RecD family. RecD2 subfamily.</text>
</comment>
<dbReference type="PANTHER" id="PTHR43788:SF6">
    <property type="entry name" value="DNA HELICASE B"/>
    <property type="match status" value="1"/>
</dbReference>
<dbReference type="GO" id="GO:0004527">
    <property type="term" value="F:exonuclease activity"/>
    <property type="evidence" value="ECO:0007669"/>
    <property type="project" value="UniProtKB-KW"/>
</dbReference>
<keyword evidence="10" id="KW-1185">Reference proteome</keyword>
<dbReference type="EC" id="5.6.2.3" evidence="3"/>
<keyword evidence="2 3" id="KW-0067">ATP-binding</keyword>
<dbReference type="InterPro" id="IPR041451">
    <property type="entry name" value="RecD2_SH13"/>
</dbReference>
<feature type="region of interest" description="Disordered" evidence="4">
    <location>
        <begin position="767"/>
        <end position="844"/>
    </location>
</feature>
<dbReference type="HAMAP" id="MF_01488">
    <property type="entry name" value="RecD2"/>
    <property type="match status" value="1"/>
</dbReference>
<dbReference type="GO" id="GO:0017116">
    <property type="term" value="F:single-stranded DNA helicase activity"/>
    <property type="evidence" value="ECO:0007669"/>
    <property type="project" value="TreeGrafter"/>
</dbReference>
<dbReference type="InterPro" id="IPR050534">
    <property type="entry name" value="Coronavir_polyprotein_1ab"/>
</dbReference>
<dbReference type="STRING" id="1114972.FD35_GL002258"/>
<evidence type="ECO:0000256" key="1">
    <source>
        <dbReference type="ARBA" id="ARBA00022741"/>
    </source>
</evidence>
<keyword evidence="9" id="KW-0269">Exonuclease</keyword>
<keyword evidence="3" id="KW-0347">Helicase</keyword>
<dbReference type="InterPro" id="IPR027785">
    <property type="entry name" value="UvrD-like_helicase_C"/>
</dbReference>
<evidence type="ECO:0000259" key="6">
    <source>
        <dbReference type="Pfam" id="PF14490"/>
    </source>
</evidence>
<accession>A0A0R1RHB5</accession>
<name>A0A0R1RHB5_9LACO</name>
<dbReference type="Gene3D" id="3.40.50.300">
    <property type="entry name" value="P-loop containing nucleotide triphosphate hydrolases"/>
    <property type="match status" value="2"/>
</dbReference>
<keyword evidence="3" id="KW-0413">Isomerase</keyword>
<dbReference type="GO" id="GO:0016887">
    <property type="term" value="F:ATP hydrolysis activity"/>
    <property type="evidence" value="ECO:0007669"/>
    <property type="project" value="RHEA"/>
</dbReference>
<dbReference type="CDD" id="cd18809">
    <property type="entry name" value="SF1_C_RecD"/>
    <property type="match status" value="1"/>
</dbReference>
<dbReference type="GO" id="GO:0006310">
    <property type="term" value="P:DNA recombination"/>
    <property type="evidence" value="ECO:0007669"/>
    <property type="project" value="InterPro"/>
</dbReference>
<dbReference type="Pfam" id="PF13245">
    <property type="entry name" value="AAA_19"/>
    <property type="match status" value="1"/>
</dbReference>
<evidence type="ECO:0000313" key="9">
    <source>
        <dbReference type="EMBL" id="KRL56215.1"/>
    </source>
</evidence>
<dbReference type="InterPro" id="IPR006345">
    <property type="entry name" value="RecD2"/>
</dbReference>
<dbReference type="Pfam" id="PF18335">
    <property type="entry name" value="SH3_13"/>
    <property type="match status" value="1"/>
</dbReference>
<dbReference type="InterPro" id="IPR055446">
    <property type="entry name" value="RecD2_N_OB"/>
</dbReference>
<comment type="caution">
    <text evidence="9">The sequence shown here is derived from an EMBL/GenBank/DDBJ whole genome shotgun (WGS) entry which is preliminary data.</text>
</comment>
<dbReference type="Gene3D" id="1.10.10.2220">
    <property type="match status" value="1"/>
</dbReference>
<dbReference type="SUPFAM" id="SSF52540">
    <property type="entry name" value="P-loop containing nucleoside triphosphate hydrolases"/>
    <property type="match status" value="1"/>
</dbReference>
<keyword evidence="9" id="KW-0540">Nuclease</keyword>
<proteinExistence type="inferred from homology"/>
<dbReference type="CDD" id="cd17933">
    <property type="entry name" value="DEXSc_RecD-like"/>
    <property type="match status" value="1"/>
</dbReference>
<evidence type="ECO:0000256" key="3">
    <source>
        <dbReference type="HAMAP-Rule" id="MF_01488"/>
    </source>
</evidence>
<dbReference type="GO" id="GO:0003677">
    <property type="term" value="F:DNA binding"/>
    <property type="evidence" value="ECO:0007669"/>
    <property type="project" value="UniProtKB-UniRule"/>
</dbReference>
<dbReference type="PATRIC" id="fig|1114972.6.peg.2313"/>
<evidence type="ECO:0000259" key="5">
    <source>
        <dbReference type="Pfam" id="PF13538"/>
    </source>
</evidence>
<feature type="domain" description="ATP-dependent RecD2 DNA helicase SH3" evidence="7">
    <location>
        <begin position="598"/>
        <end position="671"/>
    </location>
</feature>
<feature type="binding site" evidence="3">
    <location>
        <begin position="374"/>
        <end position="378"/>
    </location>
    <ligand>
        <name>ATP</name>
        <dbReference type="ChEBI" id="CHEBI:30616"/>
    </ligand>
</feature>